<protein>
    <submittedName>
        <fullName evidence="2">Uncharacterized protein</fullName>
    </submittedName>
</protein>
<evidence type="ECO:0000256" key="1">
    <source>
        <dbReference type="SAM" id="MobiDB-lite"/>
    </source>
</evidence>
<feature type="region of interest" description="Disordered" evidence="1">
    <location>
        <begin position="17"/>
        <end position="107"/>
    </location>
</feature>
<dbReference type="EMBL" id="HACG01001898">
    <property type="protein sequence ID" value="CEK48763.1"/>
    <property type="molecule type" value="Transcribed_RNA"/>
</dbReference>
<feature type="non-terminal residue" evidence="2">
    <location>
        <position position="1"/>
    </location>
</feature>
<sequence length="107" mass="11515">AHQSSDPVNQVLILGGNIQGAGNPWNQFSRQTSQASTSSQPSIENSPSDTRKLVPSKDKALESATLKTKSKKKLSKKEKNLKKDDEMTQVSSGQSNGLTRTDSNASK</sequence>
<feature type="compositionally biased region" description="Low complexity" evidence="1">
    <location>
        <begin position="27"/>
        <end position="42"/>
    </location>
</feature>
<feature type="non-terminal residue" evidence="2">
    <location>
        <position position="107"/>
    </location>
</feature>
<proteinExistence type="predicted"/>
<organism evidence="2">
    <name type="scientific">Arion vulgaris</name>
    <dbReference type="NCBI Taxonomy" id="1028688"/>
    <lineage>
        <taxon>Eukaryota</taxon>
        <taxon>Metazoa</taxon>
        <taxon>Spiralia</taxon>
        <taxon>Lophotrochozoa</taxon>
        <taxon>Mollusca</taxon>
        <taxon>Gastropoda</taxon>
        <taxon>Heterobranchia</taxon>
        <taxon>Euthyneura</taxon>
        <taxon>Panpulmonata</taxon>
        <taxon>Eupulmonata</taxon>
        <taxon>Stylommatophora</taxon>
        <taxon>Helicina</taxon>
        <taxon>Arionoidea</taxon>
        <taxon>Arionidae</taxon>
        <taxon>Arion</taxon>
    </lineage>
</organism>
<name>A0A0B6XY20_9EUPU</name>
<feature type="compositionally biased region" description="Basic and acidic residues" evidence="1">
    <location>
        <begin position="49"/>
        <end position="61"/>
    </location>
</feature>
<gene>
    <name evidence="2" type="primary">ORF5118</name>
</gene>
<accession>A0A0B6XY20</accession>
<reference evidence="2" key="1">
    <citation type="submission" date="2014-12" db="EMBL/GenBank/DDBJ databases">
        <title>Insight into the proteome of Arion vulgaris.</title>
        <authorList>
            <person name="Aradska J."/>
            <person name="Bulat T."/>
            <person name="Smidak R."/>
            <person name="Sarate P."/>
            <person name="Gangsoo J."/>
            <person name="Sialana F."/>
            <person name="Bilban M."/>
            <person name="Lubec G."/>
        </authorList>
    </citation>
    <scope>NUCLEOTIDE SEQUENCE</scope>
    <source>
        <tissue evidence="2">Skin</tissue>
    </source>
</reference>
<feature type="compositionally biased region" description="Polar residues" evidence="1">
    <location>
        <begin position="88"/>
        <end position="107"/>
    </location>
</feature>
<dbReference type="AlphaFoldDB" id="A0A0B6XY20"/>
<evidence type="ECO:0000313" key="2">
    <source>
        <dbReference type="EMBL" id="CEK48763.1"/>
    </source>
</evidence>
<feature type="compositionally biased region" description="Basic and acidic residues" evidence="1">
    <location>
        <begin position="77"/>
        <end position="86"/>
    </location>
</feature>